<dbReference type="GO" id="GO:0008360">
    <property type="term" value="P:regulation of cell shape"/>
    <property type="evidence" value="ECO:0007669"/>
    <property type="project" value="InterPro"/>
</dbReference>
<dbReference type="NCBIfam" id="NF001124">
    <property type="entry name" value="PRK00139.1-2"/>
    <property type="match status" value="1"/>
</dbReference>
<evidence type="ECO:0000259" key="2">
    <source>
        <dbReference type="Pfam" id="PF01225"/>
    </source>
</evidence>
<dbReference type="InterPro" id="IPR035911">
    <property type="entry name" value="MurE/MurF_N"/>
</dbReference>
<dbReference type="InterPro" id="IPR013221">
    <property type="entry name" value="Mur_ligase_cen"/>
</dbReference>
<dbReference type="InterPro" id="IPR004101">
    <property type="entry name" value="Mur_ligase_C"/>
</dbReference>
<dbReference type="InterPro" id="IPR036615">
    <property type="entry name" value="Mur_ligase_C_dom_sf"/>
</dbReference>
<dbReference type="Pfam" id="PF02875">
    <property type="entry name" value="Mur_ligase_C"/>
    <property type="match status" value="1"/>
</dbReference>
<dbReference type="SUPFAM" id="SSF63418">
    <property type="entry name" value="MurE/MurF N-terminal domain"/>
    <property type="match status" value="1"/>
</dbReference>
<protein>
    <submittedName>
        <fullName evidence="5">Unannotated protein</fullName>
    </submittedName>
</protein>
<dbReference type="Pfam" id="PF08245">
    <property type="entry name" value="Mur_ligase_M"/>
    <property type="match status" value="1"/>
</dbReference>
<sequence length="497" mass="53738">MRPIEKFSLTLADISRLLGANSTLEESALLQIEISGVTQSDSDIENGDVFIGIPGLKTHGARYASTAKERGAIAFVTDEAGAKIFTDLPTLVVKNPREAAALISCALYREPMRDLHSIGITGTNGKTTVTTLLHQMFQMAGRDSGLVGTVETRIGSERFKSERTTPEATQVQALAAVMKERHMRHFVMEVSSHAISMQRIKGSHFSYVGFTNLTQDHLDFHGGMQEYFAAKSKLFTFEFADLGFINVDDPYGEKLAISSEIPIVTLSRSKKNAQWHYVDYFNENSGVAIQIRGTGGILIEATTSLRGGYNLDNLLMAIAMAHEAGIDPVEIAAIVPKLNGAEGRLDAVNLGQDFGAFVDYAHTPDAVSNVLRTSKEFTTGKVIAVLGCGGNRDASKRPLMGEALLKNCDVAIFTSDNPRDENPEDILKEMIGSQKITSPSRVIPNRAEAISYAVSLASNGDCVLILGKGHESGQEIAGVISPFDDKLILADAIEVKK</sequence>
<dbReference type="NCBIfam" id="TIGR01085">
    <property type="entry name" value="murE"/>
    <property type="match status" value="1"/>
</dbReference>
<dbReference type="Gene3D" id="3.90.190.20">
    <property type="entry name" value="Mur ligase, C-terminal domain"/>
    <property type="match status" value="1"/>
</dbReference>
<dbReference type="GO" id="GO:0016881">
    <property type="term" value="F:acid-amino acid ligase activity"/>
    <property type="evidence" value="ECO:0007669"/>
    <property type="project" value="InterPro"/>
</dbReference>
<organism evidence="5">
    <name type="scientific">freshwater metagenome</name>
    <dbReference type="NCBI Taxonomy" id="449393"/>
    <lineage>
        <taxon>unclassified sequences</taxon>
        <taxon>metagenomes</taxon>
        <taxon>ecological metagenomes</taxon>
    </lineage>
</organism>
<dbReference type="InterPro" id="IPR005761">
    <property type="entry name" value="UDP-N-AcMur-Glu-dNH2Pim_ligase"/>
</dbReference>
<gene>
    <name evidence="5" type="ORF">UFOPK3461_00008</name>
</gene>
<proteinExistence type="inferred from homology"/>
<accession>A0A6J7D4X1</accession>
<dbReference type="Gene3D" id="3.40.1390.10">
    <property type="entry name" value="MurE/MurF, N-terminal domain"/>
    <property type="match status" value="1"/>
</dbReference>
<evidence type="ECO:0000259" key="3">
    <source>
        <dbReference type="Pfam" id="PF02875"/>
    </source>
</evidence>
<dbReference type="GO" id="GO:0005737">
    <property type="term" value="C:cytoplasm"/>
    <property type="evidence" value="ECO:0007669"/>
    <property type="project" value="InterPro"/>
</dbReference>
<feature type="domain" description="Mur ligase C-terminal" evidence="3">
    <location>
        <begin position="343"/>
        <end position="469"/>
    </location>
</feature>
<name>A0A6J7D4X1_9ZZZZ</name>
<feature type="domain" description="Mur ligase N-terminal catalytic" evidence="2">
    <location>
        <begin position="34"/>
        <end position="87"/>
    </location>
</feature>
<reference evidence="5" key="1">
    <citation type="submission" date="2020-05" db="EMBL/GenBank/DDBJ databases">
        <authorList>
            <person name="Chiriac C."/>
            <person name="Salcher M."/>
            <person name="Ghai R."/>
            <person name="Kavagutti S V."/>
        </authorList>
    </citation>
    <scope>NUCLEOTIDE SEQUENCE</scope>
</reference>
<dbReference type="PANTHER" id="PTHR23135:SF4">
    <property type="entry name" value="UDP-N-ACETYLMURAMOYL-L-ALANYL-D-GLUTAMATE--2,6-DIAMINOPIMELATE LIGASE MURE HOMOLOG, CHLOROPLASTIC"/>
    <property type="match status" value="1"/>
</dbReference>
<dbReference type="SUPFAM" id="SSF53244">
    <property type="entry name" value="MurD-like peptide ligases, peptide-binding domain"/>
    <property type="match status" value="1"/>
</dbReference>
<dbReference type="PANTHER" id="PTHR23135">
    <property type="entry name" value="MUR LIGASE FAMILY MEMBER"/>
    <property type="match status" value="1"/>
</dbReference>
<dbReference type="InterPro" id="IPR036565">
    <property type="entry name" value="Mur-like_cat_sf"/>
</dbReference>
<evidence type="ECO:0000313" key="5">
    <source>
        <dbReference type="EMBL" id="CAB4865181.1"/>
    </source>
</evidence>
<dbReference type="AlphaFoldDB" id="A0A6J7D4X1"/>
<evidence type="ECO:0000259" key="4">
    <source>
        <dbReference type="Pfam" id="PF08245"/>
    </source>
</evidence>
<dbReference type="EMBL" id="CAFBLW010000001">
    <property type="protein sequence ID" value="CAB4865181.1"/>
    <property type="molecule type" value="Genomic_DNA"/>
</dbReference>
<evidence type="ECO:0000256" key="1">
    <source>
        <dbReference type="ARBA" id="ARBA00005898"/>
    </source>
</evidence>
<dbReference type="SUPFAM" id="SSF53623">
    <property type="entry name" value="MurD-like peptide ligases, catalytic domain"/>
    <property type="match status" value="1"/>
</dbReference>
<dbReference type="Gene3D" id="3.40.1190.10">
    <property type="entry name" value="Mur-like, catalytic domain"/>
    <property type="match status" value="1"/>
</dbReference>
<dbReference type="NCBIfam" id="NF001126">
    <property type="entry name" value="PRK00139.1-4"/>
    <property type="match status" value="1"/>
</dbReference>
<comment type="similarity">
    <text evidence="1">Belongs to the MurCDEF family. MurE subfamily.</text>
</comment>
<dbReference type="Pfam" id="PF01225">
    <property type="entry name" value="Mur_ligase"/>
    <property type="match status" value="1"/>
</dbReference>
<dbReference type="InterPro" id="IPR000713">
    <property type="entry name" value="Mur_ligase_N"/>
</dbReference>
<dbReference type="GO" id="GO:0005524">
    <property type="term" value="F:ATP binding"/>
    <property type="evidence" value="ECO:0007669"/>
    <property type="project" value="InterPro"/>
</dbReference>
<dbReference type="GO" id="GO:0051301">
    <property type="term" value="P:cell division"/>
    <property type="evidence" value="ECO:0007669"/>
    <property type="project" value="InterPro"/>
</dbReference>
<dbReference type="HAMAP" id="MF_00208">
    <property type="entry name" value="MurE"/>
    <property type="match status" value="1"/>
</dbReference>
<feature type="domain" description="Mur ligase central" evidence="4">
    <location>
        <begin position="120"/>
        <end position="321"/>
    </location>
</feature>